<comment type="similarity">
    <text evidence="1">Belongs to the aldo/keto reductase family.</text>
</comment>
<dbReference type="EMBL" id="BMOS01000003">
    <property type="protein sequence ID" value="GGN51572.1"/>
    <property type="molecule type" value="Genomic_DNA"/>
</dbReference>
<keyword evidence="3" id="KW-0560">Oxidoreductase</keyword>
<keyword evidence="9" id="KW-1185">Reference proteome</keyword>
<dbReference type="FunFam" id="3.20.20.100:FF:000015">
    <property type="entry name" value="Oxidoreductase, aldo/keto reductase family"/>
    <property type="match status" value="1"/>
</dbReference>
<dbReference type="Gene3D" id="3.20.20.100">
    <property type="entry name" value="NADP-dependent oxidoreductase domain"/>
    <property type="match status" value="1"/>
</dbReference>
<name>A0A917XSD2_9BACI</name>
<evidence type="ECO:0000313" key="9">
    <source>
        <dbReference type="Proteomes" id="UP000624041"/>
    </source>
</evidence>
<accession>A0A917XSD2</accession>
<dbReference type="InterPro" id="IPR036812">
    <property type="entry name" value="NAD(P)_OxRdtase_dom_sf"/>
</dbReference>
<evidence type="ECO:0000256" key="2">
    <source>
        <dbReference type="ARBA" id="ARBA00022857"/>
    </source>
</evidence>
<proteinExistence type="inferred from homology"/>
<feature type="active site" description="Proton donor" evidence="4">
    <location>
        <position position="54"/>
    </location>
</feature>
<reference evidence="8" key="1">
    <citation type="journal article" date="2014" name="Int. J. Syst. Evol. Microbiol.">
        <title>Complete genome sequence of Corynebacterium casei LMG S-19264T (=DSM 44701T), isolated from a smear-ripened cheese.</title>
        <authorList>
            <consortium name="US DOE Joint Genome Institute (JGI-PGF)"/>
            <person name="Walter F."/>
            <person name="Albersmeier A."/>
            <person name="Kalinowski J."/>
            <person name="Ruckert C."/>
        </authorList>
    </citation>
    <scope>NUCLEOTIDE SEQUENCE</scope>
    <source>
        <strain evidence="8">JCM 17251</strain>
    </source>
</reference>
<feature type="binding site" evidence="5">
    <location>
        <position position="112"/>
    </location>
    <ligand>
        <name>substrate</name>
    </ligand>
</feature>
<sequence>MINNLQDTITLNNGVKMPGFGLGVFKVEDGDTVINAVRDALSVGYRLIDTASVYGNEEGVGQAIKDSGIPRDEIFVTSKVWNDQQGYESTLQAIDESLEKLGLDYLDLYLIHWPVSGKFKDTWRALEKLYRDKKVRAIGVSNFHVHHLEELLKDAEVKPVVNQIEFHPHLTQRDVLAFCKENDIQMQAWSPLKKGRIFDEPLLVDIAEKYGKTVPQVLLRWDLDQGVMTIPKSINKNRMIENADIFDFKLTAEEVEQIAGMNINERTGSNPDDF</sequence>
<evidence type="ECO:0000259" key="7">
    <source>
        <dbReference type="Pfam" id="PF00248"/>
    </source>
</evidence>
<dbReference type="CDD" id="cd19157">
    <property type="entry name" value="AKR_AKR5G1-3"/>
    <property type="match status" value="1"/>
</dbReference>
<dbReference type="PROSITE" id="PS00798">
    <property type="entry name" value="ALDOKETO_REDUCTASE_1"/>
    <property type="match status" value="1"/>
</dbReference>
<dbReference type="PRINTS" id="PR00069">
    <property type="entry name" value="ALDKETRDTASE"/>
</dbReference>
<evidence type="ECO:0000256" key="1">
    <source>
        <dbReference type="ARBA" id="ARBA00007905"/>
    </source>
</evidence>
<dbReference type="InterPro" id="IPR023210">
    <property type="entry name" value="NADP_OxRdtase_dom"/>
</dbReference>
<dbReference type="PROSITE" id="PS00063">
    <property type="entry name" value="ALDOKETO_REDUCTASE_3"/>
    <property type="match status" value="1"/>
</dbReference>
<reference evidence="8" key="2">
    <citation type="submission" date="2020-09" db="EMBL/GenBank/DDBJ databases">
        <authorList>
            <person name="Sun Q."/>
            <person name="Ohkuma M."/>
        </authorList>
    </citation>
    <scope>NUCLEOTIDE SEQUENCE</scope>
    <source>
        <strain evidence="8">JCM 17251</strain>
    </source>
</reference>
<dbReference type="GO" id="GO:0016616">
    <property type="term" value="F:oxidoreductase activity, acting on the CH-OH group of donors, NAD or NADP as acceptor"/>
    <property type="evidence" value="ECO:0007669"/>
    <property type="project" value="UniProtKB-ARBA"/>
</dbReference>
<dbReference type="PIRSF" id="PIRSF000097">
    <property type="entry name" value="AKR"/>
    <property type="match status" value="1"/>
</dbReference>
<evidence type="ECO:0000256" key="4">
    <source>
        <dbReference type="PIRSR" id="PIRSR000097-1"/>
    </source>
</evidence>
<evidence type="ECO:0000313" key="8">
    <source>
        <dbReference type="EMBL" id="GGN51572.1"/>
    </source>
</evidence>
<dbReference type="Proteomes" id="UP000624041">
    <property type="component" value="Unassembled WGS sequence"/>
</dbReference>
<organism evidence="8 9">
    <name type="scientific">Oceanobacillus indicireducens</name>
    <dbReference type="NCBI Taxonomy" id="1004261"/>
    <lineage>
        <taxon>Bacteria</taxon>
        <taxon>Bacillati</taxon>
        <taxon>Bacillota</taxon>
        <taxon>Bacilli</taxon>
        <taxon>Bacillales</taxon>
        <taxon>Bacillaceae</taxon>
        <taxon>Oceanobacillus</taxon>
    </lineage>
</organism>
<dbReference type="PROSITE" id="PS00062">
    <property type="entry name" value="ALDOKETO_REDUCTASE_2"/>
    <property type="match status" value="1"/>
</dbReference>
<dbReference type="InterPro" id="IPR018170">
    <property type="entry name" value="Aldo/ket_reductase_CS"/>
</dbReference>
<dbReference type="InterPro" id="IPR044500">
    <property type="entry name" value="AKR5G"/>
</dbReference>
<dbReference type="Pfam" id="PF00248">
    <property type="entry name" value="Aldo_ket_red"/>
    <property type="match status" value="1"/>
</dbReference>
<evidence type="ECO:0000256" key="6">
    <source>
        <dbReference type="PIRSR" id="PIRSR000097-3"/>
    </source>
</evidence>
<evidence type="ECO:0000256" key="5">
    <source>
        <dbReference type="PIRSR" id="PIRSR000097-2"/>
    </source>
</evidence>
<protein>
    <submittedName>
        <fullName evidence="8">Glyoxal reductase</fullName>
    </submittedName>
</protein>
<dbReference type="InterPro" id="IPR020471">
    <property type="entry name" value="AKR"/>
</dbReference>
<feature type="site" description="Lowers pKa of active site Tyr" evidence="6">
    <location>
        <position position="79"/>
    </location>
</feature>
<comment type="caution">
    <text evidence="8">The sequence shown here is derived from an EMBL/GenBank/DDBJ whole genome shotgun (WGS) entry which is preliminary data.</text>
</comment>
<dbReference type="PANTHER" id="PTHR43827">
    <property type="entry name" value="2,5-DIKETO-D-GLUCONIC ACID REDUCTASE"/>
    <property type="match status" value="1"/>
</dbReference>
<gene>
    <name evidence="8" type="primary">yvgN</name>
    <name evidence="8" type="ORF">GCM10007971_06210</name>
</gene>
<dbReference type="PANTHER" id="PTHR43827:SF3">
    <property type="entry name" value="NADP-DEPENDENT OXIDOREDUCTASE DOMAIN-CONTAINING PROTEIN"/>
    <property type="match status" value="1"/>
</dbReference>
<feature type="domain" description="NADP-dependent oxidoreductase" evidence="7">
    <location>
        <begin position="29"/>
        <end position="261"/>
    </location>
</feature>
<dbReference type="AlphaFoldDB" id="A0A917XSD2"/>
<dbReference type="RefSeq" id="WP_188855973.1">
    <property type="nucleotide sequence ID" value="NZ_BMOS01000003.1"/>
</dbReference>
<evidence type="ECO:0000256" key="3">
    <source>
        <dbReference type="ARBA" id="ARBA00023002"/>
    </source>
</evidence>
<keyword evidence="2" id="KW-0521">NADP</keyword>
<dbReference type="SUPFAM" id="SSF51430">
    <property type="entry name" value="NAD(P)-linked oxidoreductase"/>
    <property type="match status" value="1"/>
</dbReference>